<gene>
    <name evidence="1" type="ORF">JCM15093_2505</name>
</gene>
<keyword evidence="2" id="KW-1185">Reference proteome</keyword>
<dbReference type="InterPro" id="IPR025342">
    <property type="entry name" value="DUF4248"/>
</dbReference>
<dbReference type="AlphaFoldDB" id="A0A069D4B9"/>
<dbReference type="STRING" id="1121097.GCA_000428125_01002"/>
<dbReference type="OrthoDB" id="1029664at2"/>
<comment type="caution">
    <text evidence="1">The sequence shown here is derived from an EMBL/GenBank/DDBJ whole genome shotgun (WGS) entry which is preliminary data.</text>
</comment>
<accession>A0A069D4B9</accession>
<evidence type="ECO:0000313" key="2">
    <source>
        <dbReference type="Proteomes" id="UP000027601"/>
    </source>
</evidence>
<dbReference type="eggNOG" id="ENOG5034AWE">
    <property type="taxonomic scope" value="Bacteria"/>
</dbReference>
<name>A0A069D4B9_9BACE</name>
<dbReference type="EMBL" id="BAJS01000016">
    <property type="protein sequence ID" value="GAK37267.1"/>
    <property type="molecule type" value="Genomic_DNA"/>
</dbReference>
<organism evidence="1 2">
    <name type="scientific">Bacteroides graminisolvens DSM 19988 = JCM 15093</name>
    <dbReference type="NCBI Taxonomy" id="1121097"/>
    <lineage>
        <taxon>Bacteria</taxon>
        <taxon>Pseudomonadati</taxon>
        <taxon>Bacteroidota</taxon>
        <taxon>Bacteroidia</taxon>
        <taxon>Bacteroidales</taxon>
        <taxon>Bacteroidaceae</taxon>
        <taxon>Bacteroides</taxon>
    </lineage>
</organism>
<proteinExistence type="predicted"/>
<evidence type="ECO:0008006" key="3">
    <source>
        <dbReference type="Google" id="ProtNLM"/>
    </source>
</evidence>
<evidence type="ECO:0000313" key="1">
    <source>
        <dbReference type="EMBL" id="GAK37267.1"/>
    </source>
</evidence>
<dbReference type="Pfam" id="PF14053">
    <property type="entry name" value="DUF4248"/>
    <property type="match status" value="1"/>
</dbReference>
<protein>
    <recommendedName>
        <fullName evidence="3">DUF4248 domain-containing protein</fullName>
    </recommendedName>
</protein>
<reference evidence="1 2" key="1">
    <citation type="journal article" date="2015" name="Microbes Environ.">
        <title>Distribution and evolution of nitrogen fixation genes in the phylum bacteroidetes.</title>
        <authorList>
            <person name="Inoue J."/>
            <person name="Oshima K."/>
            <person name="Suda W."/>
            <person name="Sakamoto M."/>
            <person name="Iino T."/>
            <person name="Noda S."/>
            <person name="Hongoh Y."/>
            <person name="Hattori M."/>
            <person name="Ohkuma M."/>
        </authorList>
    </citation>
    <scope>NUCLEOTIDE SEQUENCE [LARGE SCALE GENOMIC DNA]</scope>
    <source>
        <strain evidence="1 2">JCM 15093</strain>
    </source>
</reference>
<sequence>MQFPYTSLTKTELAQLYLPEFTAAVARRKLNVWIARNRQLTDCLQQTGYSSRLHLLTPAQVKCIVHYLGEP</sequence>
<dbReference type="Proteomes" id="UP000027601">
    <property type="component" value="Unassembled WGS sequence"/>
</dbReference>